<evidence type="ECO:0000313" key="3">
    <source>
        <dbReference type="Proteomes" id="UP000321393"/>
    </source>
</evidence>
<keyword evidence="2" id="KW-0645">Protease</keyword>
<proteinExistence type="predicted"/>
<dbReference type="AlphaFoldDB" id="A0A5D3DE37"/>
<accession>A0A5D3DE37</accession>
<comment type="caution">
    <text evidence="2">The sequence shown here is derived from an EMBL/GenBank/DDBJ whole genome shotgun (WGS) entry which is preliminary data.</text>
</comment>
<dbReference type="Proteomes" id="UP000321393">
    <property type="component" value="Unassembled WGS sequence"/>
</dbReference>
<protein>
    <submittedName>
        <fullName evidence="2">Gag-protease polyprotein</fullName>
    </submittedName>
</protein>
<keyword evidence="2" id="KW-0378">Hydrolase</keyword>
<gene>
    <name evidence="2" type="ORF">E5676_scaffold836G00040</name>
    <name evidence="1" type="ORF">E6C27_scaffold1735G00040</name>
</gene>
<dbReference type="GO" id="GO:0006508">
    <property type="term" value="P:proteolysis"/>
    <property type="evidence" value="ECO:0007669"/>
    <property type="project" value="UniProtKB-KW"/>
</dbReference>
<dbReference type="EMBL" id="SSTD01005506">
    <property type="protein sequence ID" value="TYK21852.1"/>
    <property type="molecule type" value="Genomic_DNA"/>
</dbReference>
<evidence type="ECO:0000313" key="4">
    <source>
        <dbReference type="Proteomes" id="UP000321947"/>
    </source>
</evidence>
<name>A0A5D3DE37_CUCMM</name>
<evidence type="ECO:0000313" key="1">
    <source>
        <dbReference type="EMBL" id="KAA0033810.1"/>
    </source>
</evidence>
<dbReference type="EMBL" id="SSTE01020604">
    <property type="protein sequence ID" value="KAA0033810.1"/>
    <property type="molecule type" value="Genomic_DNA"/>
</dbReference>
<reference evidence="3 4" key="1">
    <citation type="submission" date="2019-08" db="EMBL/GenBank/DDBJ databases">
        <title>Draft genome sequences of two oriental melons (Cucumis melo L. var makuwa).</title>
        <authorList>
            <person name="Kwon S.-Y."/>
        </authorList>
    </citation>
    <scope>NUCLEOTIDE SEQUENCE [LARGE SCALE GENOMIC DNA]</scope>
    <source>
        <strain evidence="4">cv. Chang Bougi</strain>
        <strain evidence="3">cv. SW 3</strain>
        <tissue evidence="2">Leaf</tissue>
    </source>
</reference>
<organism evidence="2 4">
    <name type="scientific">Cucumis melo var. makuwa</name>
    <name type="common">Oriental melon</name>
    <dbReference type="NCBI Taxonomy" id="1194695"/>
    <lineage>
        <taxon>Eukaryota</taxon>
        <taxon>Viridiplantae</taxon>
        <taxon>Streptophyta</taxon>
        <taxon>Embryophyta</taxon>
        <taxon>Tracheophyta</taxon>
        <taxon>Spermatophyta</taxon>
        <taxon>Magnoliopsida</taxon>
        <taxon>eudicotyledons</taxon>
        <taxon>Gunneridae</taxon>
        <taxon>Pentapetalae</taxon>
        <taxon>rosids</taxon>
        <taxon>fabids</taxon>
        <taxon>Cucurbitales</taxon>
        <taxon>Cucurbitaceae</taxon>
        <taxon>Benincaseae</taxon>
        <taxon>Cucumis</taxon>
    </lineage>
</organism>
<dbReference type="Proteomes" id="UP000321947">
    <property type="component" value="Unassembled WGS sequence"/>
</dbReference>
<dbReference type="OrthoDB" id="1751022at2759"/>
<evidence type="ECO:0000313" key="2">
    <source>
        <dbReference type="EMBL" id="TYK21852.1"/>
    </source>
</evidence>
<dbReference type="GO" id="GO:0008233">
    <property type="term" value="F:peptidase activity"/>
    <property type="evidence" value="ECO:0007669"/>
    <property type="project" value="UniProtKB-KW"/>
</dbReference>
<sequence length="124" mass="13582">MDKATRTEKFVRCVKLDLQGFIRAFRPTTHAVALRLTVDISLHEKANLSKTAEKGSTPGQKRKELAAVGKALKELPACCSCGRSDEGRCLVGSGVCFRCKQPGHTTDFYPQKLLETTSNQIPTS</sequence>